<proteinExistence type="predicted"/>
<reference evidence="2" key="1">
    <citation type="submission" date="2021-12" db="EMBL/GenBank/DDBJ databases">
        <authorList>
            <person name="Rodrigo-Torres L."/>
            <person name="Arahal R. D."/>
            <person name="Lucena T."/>
        </authorList>
    </citation>
    <scope>NUCLEOTIDE SEQUENCE</scope>
    <source>
        <strain evidence="2">CECT 8858</strain>
    </source>
</reference>
<protein>
    <recommendedName>
        <fullName evidence="4">Carboxypeptidase regulatory-like domain-containing protein</fullName>
    </recommendedName>
</protein>
<accession>A0ABM9AL31</accession>
<keyword evidence="3" id="KW-1185">Reference proteome</keyword>
<dbReference type="EMBL" id="CAKLPY010000001">
    <property type="protein sequence ID" value="CAH0994181.1"/>
    <property type="molecule type" value="Genomic_DNA"/>
</dbReference>
<name>A0ABM9AL31_9BACT</name>
<comment type="caution">
    <text evidence="2">The sequence shown here is derived from an EMBL/GenBank/DDBJ whole genome shotgun (WGS) entry which is preliminary data.</text>
</comment>
<dbReference type="RefSeq" id="WP_238803933.1">
    <property type="nucleotide sequence ID" value="NZ_CAKLPY010000001.1"/>
</dbReference>
<feature type="signal peptide" evidence="1">
    <location>
        <begin position="1"/>
        <end position="21"/>
    </location>
</feature>
<sequence length="145" mass="15660">MKNLMLIISFLILLFACENTSVELNDVATIEGKVTIGPLCGNVPIIANNSNPCGFSDDQMNLVYSKYKVDLSGQVDGKTITKEVVLNKTGVFTFEVPVGTYKVEVILPEGGSSNQFNAQGSLTKQVSLVKNQTSKVEINVDTGIR</sequence>
<dbReference type="Proteomes" id="UP000837932">
    <property type="component" value="Unassembled WGS sequence"/>
</dbReference>
<evidence type="ECO:0000313" key="2">
    <source>
        <dbReference type="EMBL" id="CAH0994181.1"/>
    </source>
</evidence>
<organism evidence="2 3">
    <name type="scientific">Emticicia aquatica</name>
    <dbReference type="NCBI Taxonomy" id="1681835"/>
    <lineage>
        <taxon>Bacteria</taxon>
        <taxon>Pseudomonadati</taxon>
        <taxon>Bacteroidota</taxon>
        <taxon>Cytophagia</taxon>
        <taxon>Cytophagales</taxon>
        <taxon>Leadbetterellaceae</taxon>
        <taxon>Emticicia</taxon>
    </lineage>
</organism>
<feature type="chain" id="PRO_5045075066" description="Carboxypeptidase regulatory-like domain-containing protein" evidence="1">
    <location>
        <begin position="22"/>
        <end position="145"/>
    </location>
</feature>
<gene>
    <name evidence="2" type="ORF">EMA8858_00289</name>
</gene>
<evidence type="ECO:0008006" key="4">
    <source>
        <dbReference type="Google" id="ProtNLM"/>
    </source>
</evidence>
<evidence type="ECO:0000256" key="1">
    <source>
        <dbReference type="SAM" id="SignalP"/>
    </source>
</evidence>
<dbReference type="PROSITE" id="PS51257">
    <property type="entry name" value="PROKAR_LIPOPROTEIN"/>
    <property type="match status" value="1"/>
</dbReference>
<evidence type="ECO:0000313" key="3">
    <source>
        <dbReference type="Proteomes" id="UP000837932"/>
    </source>
</evidence>
<keyword evidence="1" id="KW-0732">Signal</keyword>